<evidence type="ECO:0000313" key="3">
    <source>
        <dbReference type="Proteomes" id="UP000320735"/>
    </source>
</evidence>
<feature type="region of interest" description="Disordered" evidence="1">
    <location>
        <begin position="26"/>
        <end position="73"/>
    </location>
</feature>
<feature type="compositionally biased region" description="Basic and acidic residues" evidence="1">
    <location>
        <begin position="62"/>
        <end position="73"/>
    </location>
</feature>
<protein>
    <submittedName>
        <fullName evidence="2">Uncharacterized protein</fullName>
    </submittedName>
</protein>
<evidence type="ECO:0000256" key="1">
    <source>
        <dbReference type="SAM" id="MobiDB-lite"/>
    </source>
</evidence>
<dbReference type="Proteomes" id="UP000320735">
    <property type="component" value="Unassembled WGS sequence"/>
</dbReference>
<reference evidence="2 3" key="1">
    <citation type="submission" date="2019-02" db="EMBL/GenBank/DDBJ databases">
        <title>Deep-cultivation of Planctomycetes and their phenomic and genomic characterization uncovers novel biology.</title>
        <authorList>
            <person name="Wiegand S."/>
            <person name="Jogler M."/>
            <person name="Boedeker C."/>
            <person name="Pinto D."/>
            <person name="Vollmers J."/>
            <person name="Rivas-Marin E."/>
            <person name="Kohn T."/>
            <person name="Peeters S.H."/>
            <person name="Heuer A."/>
            <person name="Rast P."/>
            <person name="Oberbeckmann S."/>
            <person name="Bunk B."/>
            <person name="Jeske O."/>
            <person name="Meyerdierks A."/>
            <person name="Storesund J.E."/>
            <person name="Kallscheuer N."/>
            <person name="Luecker S."/>
            <person name="Lage O.M."/>
            <person name="Pohl T."/>
            <person name="Merkel B.J."/>
            <person name="Hornburger P."/>
            <person name="Mueller R.-W."/>
            <person name="Bruemmer F."/>
            <person name="Labrenz M."/>
            <person name="Spormann A.M."/>
            <person name="Op Den Camp H."/>
            <person name="Overmann J."/>
            <person name="Amann R."/>
            <person name="Jetten M.S.M."/>
            <person name="Mascher T."/>
            <person name="Medema M.H."/>
            <person name="Devos D.P."/>
            <person name="Kaster A.-K."/>
            <person name="Ovreas L."/>
            <person name="Rohde M."/>
            <person name="Galperin M.Y."/>
            <person name="Jogler C."/>
        </authorList>
    </citation>
    <scope>NUCLEOTIDE SEQUENCE [LARGE SCALE GENOMIC DNA]</scope>
    <source>
        <strain evidence="2 3">CA54</strain>
    </source>
</reference>
<proteinExistence type="predicted"/>
<sequence length="73" mass="7722">MNNTCFNDGSLPAQCAGGRLANIIDHRPAPTSDVESPKVEATGPHEPIAAVEHATSAPSPRRTIDRGTYKPDN</sequence>
<dbReference type="EMBL" id="SJPP01000001">
    <property type="protein sequence ID" value="TWU13785.1"/>
    <property type="molecule type" value="Genomic_DNA"/>
</dbReference>
<accession>A0A5C6BP25</accession>
<name>A0A5C6BP25_9PLAN</name>
<dbReference type="AlphaFoldDB" id="A0A5C6BP25"/>
<evidence type="ECO:0000313" key="2">
    <source>
        <dbReference type="EMBL" id="TWU13785.1"/>
    </source>
</evidence>
<organism evidence="2 3">
    <name type="scientific">Symmachiella macrocystis</name>
    <dbReference type="NCBI Taxonomy" id="2527985"/>
    <lineage>
        <taxon>Bacteria</taxon>
        <taxon>Pseudomonadati</taxon>
        <taxon>Planctomycetota</taxon>
        <taxon>Planctomycetia</taxon>
        <taxon>Planctomycetales</taxon>
        <taxon>Planctomycetaceae</taxon>
        <taxon>Symmachiella</taxon>
    </lineage>
</organism>
<comment type="caution">
    <text evidence="2">The sequence shown here is derived from an EMBL/GenBank/DDBJ whole genome shotgun (WGS) entry which is preliminary data.</text>
</comment>
<gene>
    <name evidence="2" type="ORF">CA54_26200</name>
</gene>
<keyword evidence="3" id="KW-1185">Reference proteome</keyword>